<dbReference type="PANTHER" id="PTHR11280">
    <property type="entry name" value="GLUCOSAMINE-6-PHOSPHATE ISOMERASE"/>
    <property type="match status" value="1"/>
</dbReference>
<evidence type="ECO:0000256" key="2">
    <source>
        <dbReference type="ARBA" id="ARBA00004496"/>
    </source>
</evidence>
<keyword evidence="14" id="KW-0119">Carbohydrate metabolism</keyword>
<dbReference type="Proteomes" id="UP001152562">
    <property type="component" value="Unassembled WGS sequence"/>
</dbReference>
<dbReference type="CDD" id="cd15541">
    <property type="entry name" value="PHD_TIF1_like"/>
    <property type="match status" value="1"/>
</dbReference>
<feature type="region of interest" description="Disordered" evidence="18">
    <location>
        <begin position="944"/>
        <end position="976"/>
    </location>
</feature>
<keyword evidence="8" id="KW-0963">Cytoplasm</keyword>
<evidence type="ECO:0000313" key="23">
    <source>
        <dbReference type="Proteomes" id="UP001152562"/>
    </source>
</evidence>
<dbReference type="InterPro" id="IPR013083">
    <property type="entry name" value="Znf_RING/FYVE/PHD"/>
</dbReference>
<dbReference type="GO" id="GO:0042802">
    <property type="term" value="F:identical protein binding"/>
    <property type="evidence" value="ECO:0007669"/>
    <property type="project" value="TreeGrafter"/>
</dbReference>
<feature type="region of interest" description="Disordered" evidence="18">
    <location>
        <begin position="716"/>
        <end position="736"/>
    </location>
</feature>
<evidence type="ECO:0000313" key="22">
    <source>
        <dbReference type="EMBL" id="CAH3999836.1"/>
    </source>
</evidence>
<evidence type="ECO:0000256" key="15">
    <source>
        <dbReference type="ARBA" id="ARBA00049961"/>
    </source>
</evidence>
<reference evidence="22" key="1">
    <citation type="submission" date="2022-05" db="EMBL/GenBank/DDBJ databases">
        <authorList>
            <person name="Okamura Y."/>
        </authorList>
    </citation>
    <scope>NUCLEOTIDE SEQUENCE</scope>
</reference>
<evidence type="ECO:0000256" key="17">
    <source>
        <dbReference type="PROSITE-ProRule" id="PRU00024"/>
    </source>
</evidence>
<feature type="compositionally biased region" description="Polar residues" evidence="18">
    <location>
        <begin position="667"/>
        <end position="684"/>
    </location>
</feature>
<keyword evidence="11" id="KW-0378">Hydrolase</keyword>
<dbReference type="GO" id="GO:0008270">
    <property type="term" value="F:zinc ion binding"/>
    <property type="evidence" value="ECO:0007669"/>
    <property type="project" value="UniProtKB-KW"/>
</dbReference>
<dbReference type="GO" id="GO:0005737">
    <property type="term" value="C:cytoplasm"/>
    <property type="evidence" value="ECO:0007669"/>
    <property type="project" value="UniProtKB-SubCell"/>
</dbReference>
<evidence type="ECO:0000256" key="6">
    <source>
        <dbReference type="ARBA" id="ARBA00012680"/>
    </source>
</evidence>
<dbReference type="PROSITE" id="PS50119">
    <property type="entry name" value="ZF_BBOX"/>
    <property type="match status" value="2"/>
</dbReference>
<dbReference type="Gene3D" id="4.10.830.40">
    <property type="match status" value="1"/>
</dbReference>
<dbReference type="AlphaFoldDB" id="A0A9P0T5Z4"/>
<keyword evidence="12" id="KW-0862">Zinc</keyword>
<evidence type="ECO:0000256" key="12">
    <source>
        <dbReference type="ARBA" id="ARBA00022833"/>
    </source>
</evidence>
<comment type="similarity">
    <text evidence="4">Belongs to the glucosamine/galactosamine-6-phosphate isomerase family.</text>
</comment>
<evidence type="ECO:0000256" key="8">
    <source>
        <dbReference type="ARBA" id="ARBA00022490"/>
    </source>
</evidence>
<dbReference type="SUPFAM" id="SSF47370">
    <property type="entry name" value="Bromodomain"/>
    <property type="match status" value="1"/>
</dbReference>
<keyword evidence="23" id="KW-1185">Reference proteome</keyword>
<evidence type="ECO:0000256" key="7">
    <source>
        <dbReference type="ARBA" id="ARBA00017067"/>
    </source>
</evidence>
<dbReference type="InterPro" id="IPR006148">
    <property type="entry name" value="Glc/Gal-6P_isomerase"/>
</dbReference>
<dbReference type="Pfam" id="PF01182">
    <property type="entry name" value="Glucosamine_iso"/>
    <property type="match status" value="1"/>
</dbReference>
<dbReference type="GO" id="GO:0004342">
    <property type="term" value="F:glucosamine-6-phosphate deaminase activity"/>
    <property type="evidence" value="ECO:0007669"/>
    <property type="project" value="UniProtKB-EC"/>
</dbReference>
<comment type="caution">
    <text evidence="22">The sequence shown here is derived from an EMBL/GenBank/DDBJ whole genome shotgun (WGS) entry which is preliminary data.</text>
</comment>
<dbReference type="HAMAP" id="MF_01241">
    <property type="entry name" value="GlcN6P_deamin"/>
    <property type="match status" value="1"/>
</dbReference>
<dbReference type="InterPro" id="IPR018321">
    <property type="entry name" value="Glucosamine6P_isomerase_CS"/>
</dbReference>
<evidence type="ECO:0000256" key="16">
    <source>
        <dbReference type="ARBA" id="ARBA00050047"/>
    </source>
</evidence>
<dbReference type="InterPro" id="IPR036427">
    <property type="entry name" value="Bromodomain-like_sf"/>
</dbReference>
<feature type="region of interest" description="Disordered" evidence="18">
    <location>
        <begin position="459"/>
        <end position="480"/>
    </location>
</feature>
<dbReference type="InterPro" id="IPR037171">
    <property type="entry name" value="NagB/RpiA_transferase-like"/>
</dbReference>
<dbReference type="SMART" id="SM00336">
    <property type="entry name" value="BBOX"/>
    <property type="match status" value="2"/>
</dbReference>
<comment type="subcellular location">
    <subcellularLocation>
        <location evidence="2">Cytoplasm</location>
    </subcellularLocation>
</comment>
<dbReference type="EC" id="3.5.99.6" evidence="6"/>
<keyword evidence="9" id="KW-0479">Metal-binding</keyword>
<dbReference type="InterPro" id="IPR011011">
    <property type="entry name" value="Znf_FYVE_PHD"/>
</dbReference>
<dbReference type="PROSITE" id="PS01359">
    <property type="entry name" value="ZF_PHD_1"/>
    <property type="match status" value="1"/>
</dbReference>
<dbReference type="GO" id="GO:0005975">
    <property type="term" value="P:carbohydrate metabolic process"/>
    <property type="evidence" value="ECO:0007669"/>
    <property type="project" value="InterPro"/>
</dbReference>
<keyword evidence="10 17" id="KW-0863">Zinc-finger</keyword>
<feature type="domain" description="B box-type" evidence="21">
    <location>
        <begin position="241"/>
        <end position="278"/>
    </location>
</feature>
<dbReference type="GO" id="GO:0019262">
    <property type="term" value="P:N-acetylneuraminate catabolic process"/>
    <property type="evidence" value="ECO:0007669"/>
    <property type="project" value="TreeGrafter"/>
</dbReference>
<gene>
    <name evidence="22" type="ORF">PIBRA_LOCUS2562</name>
</gene>
<evidence type="ECO:0000256" key="14">
    <source>
        <dbReference type="ARBA" id="ARBA00023277"/>
    </source>
</evidence>
<dbReference type="CDD" id="cd19805">
    <property type="entry name" value="Bbox1_TIF1"/>
    <property type="match status" value="1"/>
</dbReference>
<evidence type="ECO:0000259" key="20">
    <source>
        <dbReference type="PROSITE" id="PS50089"/>
    </source>
</evidence>
<dbReference type="InterPro" id="IPR019787">
    <property type="entry name" value="Znf_PHD-finger"/>
</dbReference>
<dbReference type="Gene3D" id="3.30.160.60">
    <property type="entry name" value="Classic Zinc Finger"/>
    <property type="match status" value="1"/>
</dbReference>
<evidence type="ECO:0000256" key="1">
    <source>
        <dbReference type="ARBA" id="ARBA00000644"/>
    </source>
</evidence>
<dbReference type="PROSITE" id="PS01161">
    <property type="entry name" value="GLC_GALNAC_ISOMERASE"/>
    <property type="match status" value="1"/>
</dbReference>
<evidence type="ECO:0000256" key="4">
    <source>
        <dbReference type="ARBA" id="ARBA00005526"/>
    </source>
</evidence>
<evidence type="ECO:0000259" key="19">
    <source>
        <dbReference type="PROSITE" id="PS50016"/>
    </source>
</evidence>
<dbReference type="NCBIfam" id="TIGR00502">
    <property type="entry name" value="nagB"/>
    <property type="match status" value="1"/>
</dbReference>
<dbReference type="SMART" id="SM00249">
    <property type="entry name" value="PHD"/>
    <property type="match status" value="1"/>
</dbReference>
<evidence type="ECO:0000256" key="11">
    <source>
        <dbReference type="ARBA" id="ARBA00022801"/>
    </source>
</evidence>
<name>A0A9P0T5Z4_PIEBR</name>
<dbReference type="Gene3D" id="1.20.920.10">
    <property type="entry name" value="Bromodomain-like"/>
    <property type="match status" value="1"/>
</dbReference>
<dbReference type="SUPFAM" id="SSF57903">
    <property type="entry name" value="FYVE/PHD zinc finger"/>
    <property type="match status" value="1"/>
</dbReference>
<keyword evidence="13" id="KW-0103">Bromodomain</keyword>
<dbReference type="GO" id="GO:0006046">
    <property type="term" value="P:N-acetylglucosamine catabolic process"/>
    <property type="evidence" value="ECO:0007669"/>
    <property type="project" value="TreeGrafter"/>
</dbReference>
<dbReference type="InterPro" id="IPR004547">
    <property type="entry name" value="Glucosamine6P_isomerase"/>
</dbReference>
<evidence type="ECO:0000256" key="13">
    <source>
        <dbReference type="ARBA" id="ARBA00023117"/>
    </source>
</evidence>
<comment type="subunit">
    <text evidence="5">Homohexamer.</text>
</comment>
<dbReference type="GO" id="GO:0006043">
    <property type="term" value="P:glucosamine catabolic process"/>
    <property type="evidence" value="ECO:0007669"/>
    <property type="project" value="TreeGrafter"/>
</dbReference>
<dbReference type="Gene3D" id="3.30.40.10">
    <property type="entry name" value="Zinc/RING finger domain, C3HC4 (zinc finger)"/>
    <property type="match status" value="2"/>
</dbReference>
<dbReference type="PANTHER" id="PTHR11280:SF5">
    <property type="entry name" value="GLUCOSAMINE-6-PHOSPHATE ISOMERASE"/>
    <property type="match status" value="1"/>
</dbReference>
<evidence type="ECO:0000259" key="21">
    <source>
        <dbReference type="PROSITE" id="PS50119"/>
    </source>
</evidence>
<dbReference type="InterPro" id="IPR001841">
    <property type="entry name" value="Znf_RING"/>
</dbReference>
<sequence>MESSSVFPGGSDCGEEIERALMDLGPLLGVSIKEEVLDELTDNSASSRPNVSCQVGAGTSGGADALGKGEGGEGADSLVSPAVRTSFLTIKCVFCQAVLAQTEGIPKLMECLHSACEPCIKAKVEEKLSGSRDFLGAGRVTIQCAVCRLQCQPNNMIDQRFVLEKVSVEHAGNTGAGGSEQQCNSCEDTEPATSYCVDCAEFICDNCVQAHQRLKITKDHTIKSKDEAVMELQAAQGSRSDRDMYCRDHPQEKLGLFCETCDRLTCRDCQLQHHRDHKYQFGTEMAAQARVAIAALVSEVSYKRVLLGSAMKVIRDRRQLIADKKKALVHEITQTVVKLTNAINTRGKQLVLRLNEVCDGKQRTLGEKQAALEQLAAITDHCLSFVGAALEQGSDTAVLHGKRTVCQHLQRIKSRRADIPNPEIPVRITLQLDKLPELIRVLSTIGAIVVDGKVDGGGAGPGAPAAPSAPPPPSTAVAAGGTYQAAPHSAVLALQQVAMHQSYVAAGGAYGLPLARSRPHTPLRHPHVTSTTHPHHLHGMNELNLRGLLNASGRGATAPATGAGGAASGRALHAHQAYHMMGAYGNVAFASGGRRGGGPRTPSPAPPATPFAAHTPPAGAKWHIPQHGHGSASGEGVTGAGPSAPSSGPEFKITLGPRHATPARTPLVTSTNPKTPSPSLNGGASSELDKVCAESVRDLMATIAKLDSNGVQVVAEGAGRSPDPVHSSTDARPPDPNDDWCAVCMDGGELMCCDRCPKVFHQYCHIPAVEKLPEETESWQCLLCVNFAALPEEGPTPPGELSGRRRRIVERITLELYCQVDQSIPFREPQGGRAMCLDVIRMKLQPRAENRYTHEAQFVADVRLLFRNVYRCNPVRIRPPLRPARPRLVPRNLASFAGGVAAVQGRQESGRVLRRAARQVAARIRLLERRGRTAGEARTLRLTRGSGVSPRRPPRARPLRAPGGSRVSLAARTPASSALPSERRPLFLKSQIHIYIEMRLIILEDASVVADWAARFVMQRIKEFAPGPGRRFVLGLPTGGTPLGMYRRLIDFYREGRLSFEHVTTFNMDEYVGLPRDHPESYHHYMYNEFFKHVDIAPEHAHVLNGNASDLAAECARFERLIKEAGGVHLFVGGIGPDGHIAFNEPGSSLVSRTRVKTLAYDTLEANKRFFDNDISKVPSKALTVGVGTVMDAQEVMILITGAHKAPALSKAIEEGVNHMWTVSAFQQHPQALFVCDEDATLELRVKTVKYFKALSEEHQKMIEEVPVEAQQVIH</sequence>
<dbReference type="InterPro" id="IPR001965">
    <property type="entry name" value="Znf_PHD"/>
</dbReference>
<evidence type="ECO:0000256" key="10">
    <source>
        <dbReference type="ARBA" id="ARBA00022771"/>
    </source>
</evidence>
<dbReference type="InterPro" id="IPR019786">
    <property type="entry name" value="Zinc_finger_PHD-type_CS"/>
</dbReference>
<dbReference type="FunFam" id="3.40.50.1360:FF:000004">
    <property type="entry name" value="Glucosamine-6-phosphate isomerase"/>
    <property type="match status" value="1"/>
</dbReference>
<feature type="region of interest" description="Disordered" evidence="18">
    <location>
        <begin position="593"/>
        <end position="686"/>
    </location>
</feature>
<dbReference type="Gene3D" id="3.40.50.1360">
    <property type="match status" value="1"/>
</dbReference>
<organism evidence="22 23">
    <name type="scientific">Pieris brassicae</name>
    <name type="common">White butterfly</name>
    <name type="synonym">Large white butterfly</name>
    <dbReference type="NCBI Taxonomy" id="7116"/>
    <lineage>
        <taxon>Eukaryota</taxon>
        <taxon>Metazoa</taxon>
        <taxon>Ecdysozoa</taxon>
        <taxon>Arthropoda</taxon>
        <taxon>Hexapoda</taxon>
        <taxon>Insecta</taxon>
        <taxon>Pterygota</taxon>
        <taxon>Neoptera</taxon>
        <taxon>Endopterygota</taxon>
        <taxon>Lepidoptera</taxon>
        <taxon>Glossata</taxon>
        <taxon>Ditrysia</taxon>
        <taxon>Papilionoidea</taxon>
        <taxon>Pieridae</taxon>
        <taxon>Pierinae</taxon>
        <taxon>Pieris</taxon>
    </lineage>
</organism>
<comment type="pathway">
    <text evidence="3">Nucleotide-sugar biosynthesis; UDP-N-acetyl-alpha-D-glucosamine biosynthesis; alpha-D-glucosamine 6-phosphate from D-fructose 6-phosphate: step 1/1.</text>
</comment>
<feature type="domain" description="B box-type" evidence="21">
    <location>
        <begin position="178"/>
        <end position="225"/>
    </location>
</feature>
<dbReference type="CDD" id="cd01399">
    <property type="entry name" value="GlcN6P_deaminase"/>
    <property type="match status" value="1"/>
</dbReference>
<evidence type="ECO:0000256" key="18">
    <source>
        <dbReference type="SAM" id="MobiDB-lite"/>
    </source>
</evidence>
<dbReference type="PROSITE" id="PS50016">
    <property type="entry name" value="ZF_PHD_2"/>
    <property type="match status" value="1"/>
</dbReference>
<dbReference type="SUPFAM" id="SSF100950">
    <property type="entry name" value="NagB/RpiA/CoA transferase-like"/>
    <property type="match status" value="1"/>
</dbReference>
<dbReference type="InterPro" id="IPR003649">
    <property type="entry name" value="Bbox_C"/>
</dbReference>
<comment type="catalytic activity">
    <reaction evidence="1">
        <text>alpha-D-glucosamine 6-phosphate + H2O = beta-D-fructose 6-phosphate + NH4(+)</text>
        <dbReference type="Rhea" id="RHEA:12172"/>
        <dbReference type="ChEBI" id="CHEBI:15377"/>
        <dbReference type="ChEBI" id="CHEBI:28938"/>
        <dbReference type="ChEBI" id="CHEBI:57634"/>
        <dbReference type="ChEBI" id="CHEBI:75989"/>
        <dbReference type="EC" id="3.5.99.6"/>
    </reaction>
</comment>
<evidence type="ECO:0000256" key="9">
    <source>
        <dbReference type="ARBA" id="ARBA00022723"/>
    </source>
</evidence>
<dbReference type="SMART" id="SM00502">
    <property type="entry name" value="BBC"/>
    <property type="match status" value="1"/>
</dbReference>
<dbReference type="Pfam" id="PF00643">
    <property type="entry name" value="zf-B_box"/>
    <property type="match status" value="2"/>
</dbReference>
<dbReference type="SMART" id="SM00184">
    <property type="entry name" value="RING"/>
    <property type="match status" value="2"/>
</dbReference>
<evidence type="ECO:0000256" key="3">
    <source>
        <dbReference type="ARBA" id="ARBA00004775"/>
    </source>
</evidence>
<dbReference type="SUPFAM" id="SSF57845">
    <property type="entry name" value="B-box zinc-binding domain"/>
    <property type="match status" value="1"/>
</dbReference>
<comment type="function">
    <text evidence="15">Catalyzes the reversible conversion of alpha-D-glucosamine 6-phosphate (GlcN-6P) into beta-D-fructose 6-phosphate (Fru-6P) and ammonium ion, a regulatory reaction step in de novo uridine diphosphate-N-acetyl-alpha-D-glucosamine (UDP-GlcNAc) biosynthesis via hexosamine pathway.</text>
</comment>
<evidence type="ECO:0000256" key="5">
    <source>
        <dbReference type="ARBA" id="ARBA00011643"/>
    </source>
</evidence>
<dbReference type="Pfam" id="PF00628">
    <property type="entry name" value="PHD"/>
    <property type="match status" value="1"/>
</dbReference>
<feature type="domain" description="RING-type" evidence="20">
    <location>
        <begin position="92"/>
        <end position="148"/>
    </location>
</feature>
<dbReference type="InterPro" id="IPR000315">
    <property type="entry name" value="Znf_B-box"/>
</dbReference>
<protein>
    <recommendedName>
        <fullName evidence="7">Glucosamine-6-phosphate deaminase</fullName>
        <ecNumber evidence="6">3.5.99.6</ecNumber>
    </recommendedName>
    <alternativeName>
        <fullName evidence="16">Glucosamine-6-phosphate isomerase</fullName>
    </alternativeName>
</protein>
<feature type="domain" description="PHD-type" evidence="19">
    <location>
        <begin position="738"/>
        <end position="787"/>
    </location>
</feature>
<accession>A0A9P0T5Z4</accession>
<proteinExistence type="inferred from homology"/>
<feature type="compositionally biased region" description="Low complexity" evidence="18">
    <location>
        <begin position="610"/>
        <end position="620"/>
    </location>
</feature>
<dbReference type="CDD" id="cd19775">
    <property type="entry name" value="Bbox2_TIF1_C-VI"/>
    <property type="match status" value="1"/>
</dbReference>
<dbReference type="PROSITE" id="PS50089">
    <property type="entry name" value="ZF_RING_2"/>
    <property type="match status" value="1"/>
</dbReference>
<dbReference type="EMBL" id="CALOZG010000003">
    <property type="protein sequence ID" value="CAH3999836.1"/>
    <property type="molecule type" value="Genomic_DNA"/>
</dbReference>